<keyword evidence="2" id="KW-1185">Reference proteome</keyword>
<gene>
    <name evidence="1" type="ORF">Hamer_G025393</name>
</gene>
<reference evidence="1" key="1">
    <citation type="journal article" date="2021" name="Sci. Adv.">
        <title>The American lobster genome reveals insights on longevity, neural, and immune adaptations.</title>
        <authorList>
            <person name="Polinski J.M."/>
            <person name="Zimin A.V."/>
            <person name="Clark K.F."/>
            <person name="Kohn A.B."/>
            <person name="Sadowski N."/>
            <person name="Timp W."/>
            <person name="Ptitsyn A."/>
            <person name="Khanna P."/>
            <person name="Romanova D.Y."/>
            <person name="Williams P."/>
            <person name="Greenwood S.J."/>
            <person name="Moroz L.L."/>
            <person name="Walt D.R."/>
            <person name="Bodnar A.G."/>
        </authorList>
    </citation>
    <scope>NUCLEOTIDE SEQUENCE</scope>
    <source>
        <strain evidence="1">GMGI-L3</strain>
    </source>
</reference>
<evidence type="ECO:0000313" key="1">
    <source>
        <dbReference type="EMBL" id="KAG7155113.1"/>
    </source>
</evidence>
<dbReference type="Proteomes" id="UP000747542">
    <property type="component" value="Unassembled WGS sequence"/>
</dbReference>
<protein>
    <submittedName>
        <fullName evidence="1">Uncharacterized protein</fullName>
    </submittedName>
</protein>
<proteinExistence type="predicted"/>
<comment type="caution">
    <text evidence="1">The sequence shown here is derived from an EMBL/GenBank/DDBJ whole genome shotgun (WGS) entry which is preliminary data.</text>
</comment>
<evidence type="ECO:0000313" key="2">
    <source>
        <dbReference type="Proteomes" id="UP000747542"/>
    </source>
</evidence>
<sequence length="82" mass="9346">MMMEGERKDLTIPSVKDLAILILDLFLAGVSLRPSPSPGCSTIWPPTRRMPYTEAVIHEIYVIFWQLQLGGYFILRALLLQN</sequence>
<dbReference type="AlphaFoldDB" id="A0A8J5JIS1"/>
<accession>A0A8J5JIS1</accession>
<organism evidence="1 2">
    <name type="scientific">Homarus americanus</name>
    <name type="common">American lobster</name>
    <dbReference type="NCBI Taxonomy" id="6706"/>
    <lineage>
        <taxon>Eukaryota</taxon>
        <taxon>Metazoa</taxon>
        <taxon>Ecdysozoa</taxon>
        <taxon>Arthropoda</taxon>
        <taxon>Crustacea</taxon>
        <taxon>Multicrustacea</taxon>
        <taxon>Malacostraca</taxon>
        <taxon>Eumalacostraca</taxon>
        <taxon>Eucarida</taxon>
        <taxon>Decapoda</taxon>
        <taxon>Pleocyemata</taxon>
        <taxon>Astacidea</taxon>
        <taxon>Nephropoidea</taxon>
        <taxon>Nephropidae</taxon>
        <taxon>Homarus</taxon>
    </lineage>
</organism>
<dbReference type="EMBL" id="JAHLQT010043098">
    <property type="protein sequence ID" value="KAG7155113.1"/>
    <property type="molecule type" value="Genomic_DNA"/>
</dbReference>
<name>A0A8J5JIS1_HOMAM</name>